<protein>
    <submittedName>
        <fullName evidence="1">Uncharacterized protein</fullName>
    </submittedName>
</protein>
<comment type="caution">
    <text evidence="1">The sequence shown here is derived from an EMBL/GenBank/DDBJ whole genome shotgun (WGS) entry which is preliminary data.</text>
</comment>
<sequence>MIESTKCYHQSTTMYDEFEDEKGEIIYADFEVCRECNMVIFNGEEMGLIN</sequence>
<dbReference type="EMBL" id="LAZR01000298">
    <property type="protein sequence ID" value="KKN76266.1"/>
    <property type="molecule type" value="Genomic_DNA"/>
</dbReference>
<name>A0A0F9VS42_9ZZZZ</name>
<reference evidence="1" key="1">
    <citation type="journal article" date="2015" name="Nature">
        <title>Complex archaea that bridge the gap between prokaryotes and eukaryotes.</title>
        <authorList>
            <person name="Spang A."/>
            <person name="Saw J.H."/>
            <person name="Jorgensen S.L."/>
            <person name="Zaremba-Niedzwiedzka K."/>
            <person name="Martijn J."/>
            <person name="Lind A.E."/>
            <person name="van Eijk R."/>
            <person name="Schleper C."/>
            <person name="Guy L."/>
            <person name="Ettema T.J."/>
        </authorList>
    </citation>
    <scope>NUCLEOTIDE SEQUENCE</scope>
</reference>
<organism evidence="1">
    <name type="scientific">marine sediment metagenome</name>
    <dbReference type="NCBI Taxonomy" id="412755"/>
    <lineage>
        <taxon>unclassified sequences</taxon>
        <taxon>metagenomes</taxon>
        <taxon>ecological metagenomes</taxon>
    </lineage>
</organism>
<evidence type="ECO:0000313" key="1">
    <source>
        <dbReference type="EMBL" id="KKN76266.1"/>
    </source>
</evidence>
<dbReference type="AlphaFoldDB" id="A0A0F9VS42"/>
<proteinExistence type="predicted"/>
<gene>
    <name evidence="1" type="ORF">LCGC14_0372920</name>
</gene>
<accession>A0A0F9VS42</accession>